<accession>A0AAV7UR22</accession>
<dbReference type="AlphaFoldDB" id="A0AAV7UR22"/>
<evidence type="ECO:0000313" key="2">
    <source>
        <dbReference type="Proteomes" id="UP001066276"/>
    </source>
</evidence>
<protein>
    <submittedName>
        <fullName evidence="1">Uncharacterized protein</fullName>
    </submittedName>
</protein>
<proteinExistence type="predicted"/>
<evidence type="ECO:0000313" key="1">
    <source>
        <dbReference type="EMBL" id="KAJ1190052.1"/>
    </source>
</evidence>
<organism evidence="1 2">
    <name type="scientific">Pleurodeles waltl</name>
    <name type="common">Iberian ribbed newt</name>
    <dbReference type="NCBI Taxonomy" id="8319"/>
    <lineage>
        <taxon>Eukaryota</taxon>
        <taxon>Metazoa</taxon>
        <taxon>Chordata</taxon>
        <taxon>Craniata</taxon>
        <taxon>Vertebrata</taxon>
        <taxon>Euteleostomi</taxon>
        <taxon>Amphibia</taxon>
        <taxon>Batrachia</taxon>
        <taxon>Caudata</taxon>
        <taxon>Salamandroidea</taxon>
        <taxon>Salamandridae</taxon>
        <taxon>Pleurodelinae</taxon>
        <taxon>Pleurodeles</taxon>
    </lineage>
</organism>
<keyword evidence="2" id="KW-1185">Reference proteome</keyword>
<gene>
    <name evidence="1" type="ORF">NDU88_006791</name>
</gene>
<dbReference type="EMBL" id="JANPWB010000005">
    <property type="protein sequence ID" value="KAJ1190052.1"/>
    <property type="molecule type" value="Genomic_DNA"/>
</dbReference>
<reference evidence="1" key="1">
    <citation type="journal article" date="2022" name="bioRxiv">
        <title>Sequencing and chromosome-scale assembly of the giantPleurodeles waltlgenome.</title>
        <authorList>
            <person name="Brown T."/>
            <person name="Elewa A."/>
            <person name="Iarovenko S."/>
            <person name="Subramanian E."/>
            <person name="Araus A.J."/>
            <person name="Petzold A."/>
            <person name="Susuki M."/>
            <person name="Suzuki K.-i.T."/>
            <person name="Hayashi T."/>
            <person name="Toyoda A."/>
            <person name="Oliveira C."/>
            <person name="Osipova E."/>
            <person name="Leigh N.D."/>
            <person name="Simon A."/>
            <person name="Yun M.H."/>
        </authorList>
    </citation>
    <scope>NUCLEOTIDE SEQUENCE</scope>
    <source>
        <strain evidence="1">20211129_DDA</strain>
        <tissue evidence="1">Liver</tissue>
    </source>
</reference>
<comment type="caution">
    <text evidence="1">The sequence shown here is derived from an EMBL/GenBank/DDBJ whole genome shotgun (WGS) entry which is preliminary data.</text>
</comment>
<name>A0AAV7UR22_PLEWA</name>
<sequence>MMSVMDPHLVCLWCLEGDHNPKSCSECRAMNPKALRERSLKLMAARHSISHCLPVALERKVRRPVSESPQFFFAQAIWTFG</sequence>
<dbReference type="Proteomes" id="UP001066276">
    <property type="component" value="Chromosome 3_1"/>
</dbReference>